<dbReference type="Pfam" id="PF08241">
    <property type="entry name" value="Methyltransf_11"/>
    <property type="match status" value="1"/>
</dbReference>
<evidence type="ECO:0000313" key="2">
    <source>
        <dbReference type="EMBL" id="QHS96521.1"/>
    </source>
</evidence>
<dbReference type="InterPro" id="IPR013216">
    <property type="entry name" value="Methyltransf_11"/>
</dbReference>
<dbReference type="GO" id="GO:0008757">
    <property type="term" value="F:S-adenosylmethionine-dependent methyltransferase activity"/>
    <property type="evidence" value="ECO:0007669"/>
    <property type="project" value="InterPro"/>
</dbReference>
<dbReference type="Gene3D" id="3.40.50.150">
    <property type="entry name" value="Vaccinia Virus protein VP39"/>
    <property type="match status" value="1"/>
</dbReference>
<protein>
    <recommendedName>
        <fullName evidence="1">Methyltransferase type 11 domain-containing protein</fullName>
    </recommendedName>
</protein>
<proteinExistence type="predicted"/>
<reference evidence="2" key="1">
    <citation type="journal article" date="2020" name="Nature">
        <title>Giant virus diversity and host interactions through global metagenomics.</title>
        <authorList>
            <person name="Schulz F."/>
            <person name="Roux S."/>
            <person name="Paez-Espino D."/>
            <person name="Jungbluth S."/>
            <person name="Walsh D.A."/>
            <person name="Denef V.J."/>
            <person name="McMahon K.D."/>
            <person name="Konstantinidis K.T."/>
            <person name="Eloe-Fadrosh E.A."/>
            <person name="Kyrpides N.C."/>
            <person name="Woyke T."/>
        </authorList>
    </citation>
    <scope>NUCLEOTIDE SEQUENCE</scope>
    <source>
        <strain evidence="2">GVMAG-M-3300020166-18</strain>
    </source>
</reference>
<organism evidence="2">
    <name type="scientific">viral metagenome</name>
    <dbReference type="NCBI Taxonomy" id="1070528"/>
    <lineage>
        <taxon>unclassified sequences</taxon>
        <taxon>metagenomes</taxon>
        <taxon>organismal metagenomes</taxon>
    </lineage>
</organism>
<dbReference type="PANTHER" id="PTHR43861:SF1">
    <property type="entry name" value="TRANS-ACONITATE 2-METHYLTRANSFERASE"/>
    <property type="match status" value="1"/>
</dbReference>
<accession>A0A6C0BXI4</accession>
<evidence type="ECO:0000259" key="1">
    <source>
        <dbReference type="Pfam" id="PF08241"/>
    </source>
</evidence>
<dbReference type="AlphaFoldDB" id="A0A6C0BXI4"/>
<feature type="domain" description="Methyltransferase type 11" evidence="1">
    <location>
        <begin position="102"/>
        <end position="195"/>
    </location>
</feature>
<dbReference type="CDD" id="cd02440">
    <property type="entry name" value="AdoMet_MTases"/>
    <property type="match status" value="1"/>
</dbReference>
<dbReference type="EMBL" id="MN739271">
    <property type="protein sequence ID" value="QHS96521.1"/>
    <property type="molecule type" value="Genomic_DNA"/>
</dbReference>
<sequence>MVSSQNTIVDFYDKYIAKIPMINQCLYFVGGLLIVKTIFARHNGFIEGFEQEEKFALKTNNDIYDQFYCNLYKVLMNDEYRTIYELAKVIRIGKINKKSNVLDIGSGLGEHLQFLKGGGIPALGIETSKAMITKCGEMNPDVVVKHANAMDSMIFETNQFSHILCFFYTFYYMPDQEAFLRNCNKWLLHNGILAIHIVDPDKFHPIVQTNDIFGANTHKLLKPGLRTTTSVVKFEGFDYNATYIDKDRENTGEVEFEELFTNTATKHIRKNSHKMRMLTIPEYEKMFKLCGYEIQEKVDLAKARYFNQYVYILKKIN</sequence>
<dbReference type="SUPFAM" id="SSF53335">
    <property type="entry name" value="S-adenosyl-L-methionine-dependent methyltransferases"/>
    <property type="match status" value="1"/>
</dbReference>
<name>A0A6C0BXI4_9ZZZZ</name>
<dbReference type="PANTHER" id="PTHR43861">
    <property type="entry name" value="TRANS-ACONITATE 2-METHYLTRANSFERASE-RELATED"/>
    <property type="match status" value="1"/>
</dbReference>
<dbReference type="InterPro" id="IPR029063">
    <property type="entry name" value="SAM-dependent_MTases_sf"/>
</dbReference>